<sequence length="157" mass="17981">MYVVQVVGYKNSGKTTLISEWLTYLSEKGYETATIKHHGHGGEPEQIKETDHYRHFVSGASLSAVVGENELLLTADKRKLPMKPLLQLYHSLGVEVVIIEGYKQLPLPKIVLPNDSDRLQDKLTNVQYVYQGDTKQLFHTVEANWHLFDWEKIKAVF</sequence>
<name>A0ACC6M1G8_9BACI</name>
<comment type="caution">
    <text evidence="1">The sequence shown here is derived from an EMBL/GenBank/DDBJ whole genome shotgun (WGS) entry which is preliminary data.</text>
</comment>
<gene>
    <name evidence="1" type="primary">mobB</name>
    <name evidence="1" type="ORF">SH601_01995</name>
</gene>
<evidence type="ECO:0000313" key="2">
    <source>
        <dbReference type="Proteomes" id="UP001277972"/>
    </source>
</evidence>
<reference evidence="1" key="1">
    <citation type="submission" date="2023-11" db="EMBL/GenBank/DDBJ databases">
        <title>Gracilibacillus pellucida a moderately halophilic bacterium isolated from saline soil in Xinjiang province.</title>
        <authorList>
            <person name="Zhang Z."/>
            <person name="Tan F."/>
            <person name="Wang Y."/>
            <person name="Xia M."/>
        </authorList>
    </citation>
    <scope>NUCLEOTIDE SEQUENCE</scope>
    <source>
        <strain evidence="1">S3-1-1</strain>
    </source>
</reference>
<keyword evidence="2" id="KW-1185">Reference proteome</keyword>
<protein>
    <submittedName>
        <fullName evidence="1">Molybdopterin-guanine dinucleotide biosynthesis protein B</fullName>
    </submittedName>
</protein>
<dbReference type="Proteomes" id="UP001277972">
    <property type="component" value="Unassembled WGS sequence"/>
</dbReference>
<proteinExistence type="predicted"/>
<evidence type="ECO:0000313" key="1">
    <source>
        <dbReference type="EMBL" id="MDX8044746.1"/>
    </source>
</evidence>
<organism evidence="1 2">
    <name type="scientific">Gracilibacillus pellucidus</name>
    <dbReference type="NCBI Taxonomy" id="3095368"/>
    <lineage>
        <taxon>Bacteria</taxon>
        <taxon>Bacillati</taxon>
        <taxon>Bacillota</taxon>
        <taxon>Bacilli</taxon>
        <taxon>Bacillales</taxon>
        <taxon>Bacillaceae</taxon>
        <taxon>Gracilibacillus</taxon>
    </lineage>
</organism>
<accession>A0ACC6M1G8</accession>
<dbReference type="EMBL" id="JAWZSR010000001">
    <property type="protein sequence ID" value="MDX8044746.1"/>
    <property type="molecule type" value="Genomic_DNA"/>
</dbReference>